<keyword evidence="8 16" id="KW-0067">ATP-binding</keyword>
<feature type="binding site" evidence="16">
    <location>
        <position position="696"/>
    </location>
    <ligand>
        <name>ATP</name>
        <dbReference type="ChEBI" id="CHEBI:30616"/>
    </ligand>
</feature>
<dbReference type="GO" id="GO:0000287">
    <property type="term" value="F:magnesium ion binding"/>
    <property type="evidence" value="ECO:0007669"/>
    <property type="project" value="UniProtKB-UniRule"/>
</dbReference>
<feature type="transmembrane region" description="Helical" evidence="18">
    <location>
        <begin position="353"/>
        <end position="372"/>
    </location>
</feature>
<name>A0A8I6S1E1_CIMLE</name>
<dbReference type="SUPFAM" id="SSF56784">
    <property type="entry name" value="HAD-like"/>
    <property type="match status" value="1"/>
</dbReference>
<dbReference type="GeneID" id="106669096"/>
<evidence type="ECO:0000259" key="19">
    <source>
        <dbReference type="Pfam" id="PF16209"/>
    </source>
</evidence>
<sequence length="1178" mass="133059">MTSRNSNPETDQQHTTETSFTNNHLNEAICVDGDRGNLVENSEAQRSPGSRVVFINKPQTDKFVTNRITTAKYNKYNFIASFLFEQFRRYSNCFFLLIACLQQIPDVSPTGRFTTLVPLIFILCVSALKEIIEDYKRHKADDETNNRLVEVLIDGKWVKVQWQNVEVGNIIKVNNNCFFPADLLVISTSEPQGMCYIETMNLDGETNLKIRQALPITSTYLNSQMLSQLSATIECEKPNKMIYEFVGNITIEGERTLPLGPEKILLRGAMLRNTSWIFGAVIYTGAQTKLMVNSSRVPLKRSTVDKITNTQVVMLFFLLIFLCVISSLYNELWTRQNNSAYWYLGIKDLGKNFAFNLLTFLILYNNLIPISLQVTLEIVRFVQAVFINMDLDMYHLESDTPAMARTSNLNEELGMVKYIFSDKTGTLTQNIMEFKKCSVAGVIYDAVGKNENPKSHPLIKTITEMPNHQPDEKAEKSINQQSTARDFLTLMSICHTVIPEKTPSGEVLYHASSPDESALLQGARNYGFAFDTRLPNSVEIIAMGKRETYEILQVIEFTSARKRMSVITKTPSGKIILFCKGADSVIYDRLAQSGQQYTKETLKHLEAFANEGLRTLCFAMAELSNEEYENWNKIYYEASIAVQNRELKLEEAGELIEKKLILLGATAVEDRLQDKVPETIAAIIKAGINLWVLTGDKQETAINIGYSSKLLQQGQPLIIINETSLEMVRECILHNLNTLDTAGQFALIIDGLSLKYALLPELRGDFLKMCLACRSVICCRVSPMQKAEVVGLITSNTKGVTLAIGDGANDVAMIQKAHVGIGISGQEGLQAACASDYSIAQFRFLIKLLFVHGSWNYNRMIKIILYSFYKNICLYVMELWFAIYSGWSGQILFERWSIGMYNVIFTAFPPFAIGLFDKVCSADVMLRYPKLYSHRPNFGVLTFWIWIGNALVHSIILFWLPMWMLQQDTVWPNGREGGYLVLGNFVYTYVVVVVCLKAGLHMNFWTVITHLAIWGSIAAWFMFVIAYSHVWPTLPIGAIMSGMDIMLFTAIPFWLGLIIIPMVTLLPDIAIIVIQRTLFKTLKEAVREQEIKNKDPKNLLQEGKQSAMTETARLLKGVRSVFHLRSTAQRRNTEVELSQNGIQSLDYGFAFSQEEGGAVTQSDVIRAYNTNIPKPGGM</sequence>
<feature type="binding site" evidence="16">
    <location>
        <position position="424"/>
    </location>
    <ligand>
        <name>ATP</name>
        <dbReference type="ChEBI" id="CHEBI:30616"/>
    </ligand>
</feature>
<dbReference type="SFLD" id="SFLDF00027">
    <property type="entry name" value="p-type_atpase"/>
    <property type="match status" value="1"/>
</dbReference>
<dbReference type="RefSeq" id="XP_014253848.1">
    <property type="nucleotide sequence ID" value="XM_014398362.2"/>
</dbReference>
<keyword evidence="9 17" id="KW-0460">Magnesium</keyword>
<feature type="binding site" evidence="16">
    <location>
        <position position="786"/>
    </location>
    <ligand>
        <name>ATP</name>
        <dbReference type="ChEBI" id="CHEBI:30616"/>
    </ligand>
</feature>
<dbReference type="SUPFAM" id="SSF81653">
    <property type="entry name" value="Calcium ATPase, transduction domain A"/>
    <property type="match status" value="1"/>
</dbReference>
<dbReference type="CDD" id="cd02073">
    <property type="entry name" value="P-type_ATPase_APLT_Dnf-like"/>
    <property type="match status" value="1"/>
</dbReference>
<dbReference type="InterPro" id="IPR023298">
    <property type="entry name" value="ATPase_P-typ_TM_dom_sf"/>
</dbReference>
<dbReference type="GO" id="GO:0005802">
    <property type="term" value="C:trans-Golgi network"/>
    <property type="evidence" value="ECO:0007669"/>
    <property type="project" value="TreeGrafter"/>
</dbReference>
<evidence type="ECO:0000256" key="12">
    <source>
        <dbReference type="ARBA" id="ARBA00023136"/>
    </source>
</evidence>
<dbReference type="NCBIfam" id="TIGR01652">
    <property type="entry name" value="ATPase-Plipid"/>
    <property type="match status" value="1"/>
</dbReference>
<protein>
    <recommendedName>
        <fullName evidence="18">Phospholipid-transporting ATPase</fullName>
        <ecNumber evidence="18">7.6.2.1</ecNumber>
    </recommendedName>
</protein>
<evidence type="ECO:0000256" key="17">
    <source>
        <dbReference type="PIRSR" id="PIRSR606539-3"/>
    </source>
</evidence>
<dbReference type="SUPFAM" id="SSF81665">
    <property type="entry name" value="Calcium ATPase, transmembrane domain M"/>
    <property type="match status" value="1"/>
</dbReference>
<feature type="transmembrane region" description="Helical" evidence="18">
    <location>
        <begin position="979"/>
        <end position="999"/>
    </location>
</feature>
<dbReference type="FunFam" id="3.40.50.1000:FF:000014">
    <property type="entry name" value="Phospholipid-transporting ATPase"/>
    <property type="match status" value="1"/>
</dbReference>
<dbReference type="InterPro" id="IPR032630">
    <property type="entry name" value="P_typ_ATPase_c"/>
</dbReference>
<evidence type="ECO:0000313" key="22">
    <source>
        <dbReference type="Proteomes" id="UP000494040"/>
    </source>
</evidence>
<dbReference type="Pfam" id="PF16212">
    <property type="entry name" value="PhoLip_ATPase_C"/>
    <property type="match status" value="1"/>
</dbReference>
<evidence type="ECO:0000256" key="7">
    <source>
        <dbReference type="ARBA" id="ARBA00022741"/>
    </source>
</evidence>
<dbReference type="OMA" id="MHSFWSW"/>
<evidence type="ECO:0000256" key="5">
    <source>
        <dbReference type="ARBA" id="ARBA00022692"/>
    </source>
</evidence>
<evidence type="ECO:0000256" key="18">
    <source>
        <dbReference type="RuleBase" id="RU362033"/>
    </source>
</evidence>
<evidence type="ECO:0000256" key="1">
    <source>
        <dbReference type="ARBA" id="ARBA00004141"/>
    </source>
</evidence>
<dbReference type="InterPro" id="IPR008250">
    <property type="entry name" value="ATPase_P-typ_transduc_dom_A_sf"/>
</dbReference>
<comment type="catalytic activity">
    <reaction evidence="14">
        <text>a 1,2-diacyl-sn-glycero-3-phospho-L-serine(out) + ATP + H2O = a 1,2-diacyl-sn-glycero-3-phospho-L-serine(in) + ADP + phosphate + H(+)</text>
        <dbReference type="Rhea" id="RHEA:38567"/>
        <dbReference type="ChEBI" id="CHEBI:15377"/>
        <dbReference type="ChEBI" id="CHEBI:15378"/>
        <dbReference type="ChEBI" id="CHEBI:30616"/>
        <dbReference type="ChEBI" id="CHEBI:43474"/>
        <dbReference type="ChEBI" id="CHEBI:57262"/>
        <dbReference type="ChEBI" id="CHEBI:456216"/>
    </reaction>
    <physiologicalReaction direction="left-to-right" evidence="14">
        <dbReference type="Rhea" id="RHEA:38568"/>
    </physiologicalReaction>
</comment>
<keyword evidence="6 17" id="KW-0479">Metal-binding</keyword>
<dbReference type="PANTHER" id="PTHR24092:SF150">
    <property type="entry name" value="PHOSPHOLIPID-TRANSPORTING ATPASE"/>
    <property type="match status" value="1"/>
</dbReference>
<comment type="similarity">
    <text evidence="3 18">Belongs to the cation transport ATPase (P-type) (TC 3.A.3) family. Type IV subfamily.</text>
</comment>
<proteinExistence type="inferred from homology"/>
<feature type="transmembrane region" description="Helical" evidence="18">
    <location>
        <begin position="312"/>
        <end position="333"/>
    </location>
</feature>
<dbReference type="InterPro" id="IPR001757">
    <property type="entry name" value="P_typ_ATPase"/>
</dbReference>
<evidence type="ECO:0000259" key="20">
    <source>
        <dbReference type="Pfam" id="PF16212"/>
    </source>
</evidence>
<dbReference type="Gene3D" id="3.40.1110.10">
    <property type="entry name" value="Calcium-transporting ATPase, cytoplasmic domain N"/>
    <property type="match status" value="1"/>
</dbReference>
<keyword evidence="7 16" id="KW-0547">Nucleotide-binding</keyword>
<dbReference type="Proteomes" id="UP000494040">
    <property type="component" value="Unassembled WGS sequence"/>
</dbReference>
<dbReference type="PRINTS" id="PR00119">
    <property type="entry name" value="CATATPASE"/>
</dbReference>
<dbReference type="SFLD" id="SFLDG00002">
    <property type="entry name" value="C1.7:_P-type_atpase_like"/>
    <property type="match status" value="1"/>
</dbReference>
<evidence type="ECO:0000256" key="6">
    <source>
        <dbReference type="ARBA" id="ARBA00022723"/>
    </source>
</evidence>
<dbReference type="EnsemblMetazoa" id="XM_014398362.2">
    <property type="protein sequence ID" value="XP_014253848.1"/>
    <property type="gene ID" value="LOC106669096"/>
</dbReference>
<feature type="binding site" evidence="16">
    <location>
        <position position="580"/>
    </location>
    <ligand>
        <name>ATP</name>
        <dbReference type="ChEBI" id="CHEBI:30616"/>
    </ligand>
</feature>
<dbReference type="InterPro" id="IPR006539">
    <property type="entry name" value="P-type_ATPase_IV"/>
</dbReference>
<dbReference type="InterPro" id="IPR036412">
    <property type="entry name" value="HAD-like_sf"/>
</dbReference>
<dbReference type="GO" id="GO:0005524">
    <property type="term" value="F:ATP binding"/>
    <property type="evidence" value="ECO:0007669"/>
    <property type="project" value="UniProtKB-UniRule"/>
</dbReference>
<evidence type="ECO:0000256" key="11">
    <source>
        <dbReference type="ARBA" id="ARBA00022989"/>
    </source>
</evidence>
<evidence type="ECO:0000256" key="3">
    <source>
        <dbReference type="ARBA" id="ARBA00008109"/>
    </source>
</evidence>
<comment type="catalytic activity">
    <reaction evidence="13 18">
        <text>ATP + H2O + phospholipidSide 1 = ADP + phosphate + phospholipidSide 2.</text>
        <dbReference type="EC" id="7.6.2.1"/>
    </reaction>
</comment>
<dbReference type="Gene3D" id="2.70.150.10">
    <property type="entry name" value="Calcium-transporting ATPase, cytoplasmic transduction domain A"/>
    <property type="match status" value="1"/>
</dbReference>
<dbReference type="InterPro" id="IPR032631">
    <property type="entry name" value="P-type_ATPase_N"/>
</dbReference>
<evidence type="ECO:0000256" key="10">
    <source>
        <dbReference type="ARBA" id="ARBA00022967"/>
    </source>
</evidence>
<dbReference type="NCBIfam" id="TIGR01494">
    <property type="entry name" value="ATPase_P-type"/>
    <property type="match status" value="1"/>
</dbReference>
<dbReference type="GO" id="GO:0005886">
    <property type="term" value="C:plasma membrane"/>
    <property type="evidence" value="ECO:0007669"/>
    <property type="project" value="UniProtKB-SubCell"/>
</dbReference>
<dbReference type="EC" id="7.6.2.1" evidence="18"/>
<dbReference type="FunFam" id="3.40.50.1000:FF:000001">
    <property type="entry name" value="Phospholipid-transporting ATPase IC"/>
    <property type="match status" value="1"/>
</dbReference>
<feature type="transmembrane region" description="Helical" evidence="18">
    <location>
        <begin position="938"/>
        <end position="959"/>
    </location>
</feature>
<feature type="binding site" evidence="17">
    <location>
        <position position="424"/>
    </location>
    <ligand>
        <name>Mg(2+)</name>
        <dbReference type="ChEBI" id="CHEBI:18420"/>
    </ligand>
</feature>
<dbReference type="FunFam" id="3.40.1110.10:FF:000035">
    <property type="entry name" value="Phospholipid-transporting ATPase"/>
    <property type="match status" value="1"/>
</dbReference>
<feature type="binding site" evidence="17">
    <location>
        <position position="810"/>
    </location>
    <ligand>
        <name>Mg(2+)</name>
        <dbReference type="ChEBI" id="CHEBI:18420"/>
    </ligand>
</feature>
<feature type="binding site" evidence="16">
    <location>
        <position position="516"/>
    </location>
    <ligand>
        <name>ATP</name>
        <dbReference type="ChEBI" id="CHEBI:30616"/>
    </ligand>
</feature>
<dbReference type="Gene3D" id="3.40.50.1000">
    <property type="entry name" value="HAD superfamily/HAD-like"/>
    <property type="match status" value="1"/>
</dbReference>
<dbReference type="InterPro" id="IPR023299">
    <property type="entry name" value="ATPase_P-typ_cyto_dom_N"/>
</dbReference>
<dbReference type="PROSITE" id="PS00154">
    <property type="entry name" value="ATPASE_E1_E2"/>
    <property type="match status" value="1"/>
</dbReference>
<dbReference type="SFLD" id="SFLDS00003">
    <property type="entry name" value="Haloacid_Dehalogenase"/>
    <property type="match status" value="1"/>
</dbReference>
<evidence type="ECO:0000313" key="21">
    <source>
        <dbReference type="EnsemblMetazoa" id="XP_014253848.1"/>
    </source>
</evidence>
<keyword evidence="12 18" id="KW-0472">Membrane</keyword>
<evidence type="ECO:0000256" key="15">
    <source>
        <dbReference type="PIRSR" id="PIRSR606539-1"/>
    </source>
</evidence>
<accession>A0A8I6S1E1</accession>
<organism evidence="21 22">
    <name type="scientific">Cimex lectularius</name>
    <name type="common">Bed bug</name>
    <name type="synonym">Acanthia lectularia</name>
    <dbReference type="NCBI Taxonomy" id="79782"/>
    <lineage>
        <taxon>Eukaryota</taxon>
        <taxon>Metazoa</taxon>
        <taxon>Ecdysozoa</taxon>
        <taxon>Arthropoda</taxon>
        <taxon>Hexapoda</taxon>
        <taxon>Insecta</taxon>
        <taxon>Pterygota</taxon>
        <taxon>Neoptera</taxon>
        <taxon>Paraneoptera</taxon>
        <taxon>Hemiptera</taxon>
        <taxon>Heteroptera</taxon>
        <taxon>Panheteroptera</taxon>
        <taxon>Cimicomorpha</taxon>
        <taxon>Cimicidae</taxon>
        <taxon>Cimex</taxon>
    </lineage>
</organism>
<dbReference type="InterPro" id="IPR018303">
    <property type="entry name" value="ATPase_P-typ_P_site"/>
</dbReference>
<keyword evidence="22" id="KW-1185">Reference proteome</keyword>
<dbReference type="GO" id="GO:0016887">
    <property type="term" value="F:ATP hydrolysis activity"/>
    <property type="evidence" value="ECO:0007669"/>
    <property type="project" value="InterPro"/>
</dbReference>
<dbReference type="Pfam" id="PF13246">
    <property type="entry name" value="Cation_ATPase"/>
    <property type="match status" value="1"/>
</dbReference>
<dbReference type="GO" id="GO:0140326">
    <property type="term" value="F:ATPase-coupled intramembrane lipid transporter activity"/>
    <property type="evidence" value="ECO:0007669"/>
    <property type="project" value="UniProtKB-EC"/>
</dbReference>
<feature type="binding site" evidence="16">
    <location>
        <position position="809"/>
    </location>
    <ligand>
        <name>ATP</name>
        <dbReference type="ChEBI" id="CHEBI:30616"/>
    </ligand>
</feature>
<feature type="binding site" evidence="16">
    <location>
        <position position="614"/>
    </location>
    <ligand>
        <name>ATP</name>
        <dbReference type="ChEBI" id="CHEBI:30616"/>
    </ligand>
</feature>
<comment type="cofactor">
    <cofactor evidence="17">
        <name>Mg(2+)</name>
        <dbReference type="ChEBI" id="CHEBI:18420"/>
    </cofactor>
</comment>
<dbReference type="InterPro" id="IPR023214">
    <property type="entry name" value="HAD_sf"/>
</dbReference>
<feature type="binding site" evidence="16">
    <location>
        <position position="557"/>
    </location>
    <ligand>
        <name>ATP</name>
        <dbReference type="ChEBI" id="CHEBI:30616"/>
    </ligand>
</feature>
<feature type="binding site" evidence="17">
    <location>
        <position position="806"/>
    </location>
    <ligand>
        <name>Mg(2+)</name>
        <dbReference type="ChEBI" id="CHEBI:18420"/>
    </ligand>
</feature>
<evidence type="ECO:0000256" key="2">
    <source>
        <dbReference type="ARBA" id="ARBA00004236"/>
    </source>
</evidence>
<feature type="domain" description="P-type ATPase C-terminal" evidence="20">
    <location>
        <begin position="832"/>
        <end position="1080"/>
    </location>
</feature>
<evidence type="ECO:0000256" key="4">
    <source>
        <dbReference type="ARBA" id="ARBA00022475"/>
    </source>
</evidence>
<dbReference type="OrthoDB" id="377733at2759"/>
<feature type="transmembrane region" description="Helical" evidence="18">
    <location>
        <begin position="1051"/>
        <end position="1074"/>
    </location>
</feature>
<reference evidence="21" key="1">
    <citation type="submission" date="2022-01" db="UniProtKB">
        <authorList>
            <consortium name="EnsemblMetazoa"/>
        </authorList>
    </citation>
    <scope>IDENTIFICATION</scope>
</reference>
<dbReference type="InterPro" id="IPR044492">
    <property type="entry name" value="P_typ_ATPase_HD_dom"/>
</dbReference>
<evidence type="ECO:0000256" key="16">
    <source>
        <dbReference type="PIRSR" id="PIRSR606539-2"/>
    </source>
</evidence>
<evidence type="ECO:0000256" key="9">
    <source>
        <dbReference type="ARBA" id="ARBA00022842"/>
    </source>
</evidence>
<feature type="transmembrane region" description="Helical" evidence="18">
    <location>
        <begin position="868"/>
        <end position="887"/>
    </location>
</feature>
<keyword evidence="5 18" id="KW-0812">Transmembrane</keyword>
<evidence type="ECO:0000256" key="13">
    <source>
        <dbReference type="ARBA" id="ARBA00034036"/>
    </source>
</evidence>
<feature type="binding site" evidence="16">
    <location>
        <position position="422"/>
    </location>
    <ligand>
        <name>ATP</name>
        <dbReference type="ChEBI" id="CHEBI:30616"/>
    </ligand>
</feature>
<keyword evidence="11 18" id="KW-1133">Transmembrane helix</keyword>
<comment type="subcellular location">
    <subcellularLocation>
        <location evidence="2">Cell membrane</location>
    </subcellularLocation>
    <subcellularLocation>
        <location evidence="1 18">Membrane</location>
        <topology evidence="1 18">Multi-pass membrane protein</topology>
    </subcellularLocation>
</comment>
<feature type="transmembrane region" description="Helical" evidence="18">
    <location>
        <begin position="1011"/>
        <end position="1031"/>
    </location>
</feature>
<feature type="active site" description="4-aspartylphosphate intermediate" evidence="15">
    <location>
        <position position="422"/>
    </location>
</feature>
<keyword evidence="10 18" id="KW-1278">Translocase</keyword>
<feature type="binding site" evidence="16">
    <location>
        <position position="695"/>
    </location>
    <ligand>
        <name>ATP</name>
        <dbReference type="ChEBI" id="CHEBI:30616"/>
    </ligand>
</feature>
<dbReference type="SUPFAM" id="SSF81660">
    <property type="entry name" value="Metal cation-transporting ATPase, ATP-binding domain N"/>
    <property type="match status" value="1"/>
</dbReference>
<evidence type="ECO:0000256" key="14">
    <source>
        <dbReference type="ARBA" id="ARBA00051303"/>
    </source>
</evidence>
<dbReference type="CTD" id="36488"/>
<feature type="binding site" evidence="16">
    <location>
        <position position="423"/>
    </location>
    <ligand>
        <name>ATP</name>
        <dbReference type="ChEBI" id="CHEBI:30616"/>
    </ligand>
</feature>
<feature type="domain" description="P-type ATPase N-terminal" evidence="19">
    <location>
        <begin position="55"/>
        <end position="116"/>
    </location>
</feature>
<dbReference type="GO" id="GO:0045332">
    <property type="term" value="P:phospholipid translocation"/>
    <property type="evidence" value="ECO:0007669"/>
    <property type="project" value="TreeGrafter"/>
</dbReference>
<dbReference type="Pfam" id="PF16209">
    <property type="entry name" value="PhoLip_ATPase_N"/>
    <property type="match status" value="1"/>
</dbReference>
<dbReference type="KEGG" id="clec:106669096"/>
<feature type="binding site" evidence="16">
    <location>
        <position position="694"/>
    </location>
    <ligand>
        <name>ATP</name>
        <dbReference type="ChEBI" id="CHEBI:30616"/>
    </ligand>
</feature>
<dbReference type="FunFam" id="2.70.150.10:FF:000021">
    <property type="entry name" value="Phospholipid-transporting ATPase"/>
    <property type="match status" value="1"/>
</dbReference>
<dbReference type="PANTHER" id="PTHR24092">
    <property type="entry name" value="PROBABLE PHOSPHOLIPID-TRANSPORTING ATPASE"/>
    <property type="match status" value="1"/>
</dbReference>
<feature type="binding site" evidence="17">
    <location>
        <position position="422"/>
    </location>
    <ligand>
        <name>Mg(2+)</name>
        <dbReference type="ChEBI" id="CHEBI:18420"/>
    </ligand>
</feature>
<keyword evidence="4" id="KW-1003">Cell membrane</keyword>
<evidence type="ECO:0000256" key="8">
    <source>
        <dbReference type="ARBA" id="ARBA00022840"/>
    </source>
</evidence>
<feature type="binding site" evidence="16">
    <location>
        <position position="810"/>
    </location>
    <ligand>
        <name>ATP</name>
        <dbReference type="ChEBI" id="CHEBI:30616"/>
    </ligand>
</feature>
<feature type="binding site" evidence="16">
    <location>
        <position position="780"/>
    </location>
    <ligand>
        <name>ATP</name>
        <dbReference type="ChEBI" id="CHEBI:30616"/>
    </ligand>
</feature>
<feature type="transmembrane region" description="Helical" evidence="18">
    <location>
        <begin position="899"/>
        <end position="917"/>
    </location>
</feature>
<dbReference type="AlphaFoldDB" id="A0A8I6S1E1"/>